<gene>
    <name evidence="1" type="ORF">RPERSI_LOCUS31612</name>
</gene>
<name>A0ACA9SIG7_9GLOM</name>
<dbReference type="EMBL" id="CAJVQC010128111">
    <property type="protein sequence ID" value="CAG8840872.1"/>
    <property type="molecule type" value="Genomic_DNA"/>
</dbReference>
<keyword evidence="2" id="KW-1185">Reference proteome</keyword>
<comment type="caution">
    <text evidence="1">The sequence shown here is derived from an EMBL/GenBank/DDBJ whole genome shotgun (WGS) entry which is preliminary data.</text>
</comment>
<evidence type="ECO:0000313" key="2">
    <source>
        <dbReference type="Proteomes" id="UP000789920"/>
    </source>
</evidence>
<protein>
    <submittedName>
        <fullName evidence="1">9989_t:CDS:1</fullName>
    </submittedName>
</protein>
<accession>A0ACA9SIG7</accession>
<evidence type="ECO:0000313" key="1">
    <source>
        <dbReference type="EMBL" id="CAG8840872.1"/>
    </source>
</evidence>
<proteinExistence type="predicted"/>
<dbReference type="Proteomes" id="UP000789920">
    <property type="component" value="Unassembled WGS sequence"/>
</dbReference>
<sequence>TTGHGDNKPKSTCTTSKPKAIPTKVPVKESRPTHVASKADDKLDKESKEGKENVEKGNKETVPKSGEKPDTNKDAEVKVDTHSKR</sequence>
<feature type="non-terminal residue" evidence="1">
    <location>
        <position position="85"/>
    </location>
</feature>
<feature type="non-terminal residue" evidence="1">
    <location>
        <position position="1"/>
    </location>
</feature>
<organism evidence="1 2">
    <name type="scientific">Racocetra persica</name>
    <dbReference type="NCBI Taxonomy" id="160502"/>
    <lineage>
        <taxon>Eukaryota</taxon>
        <taxon>Fungi</taxon>
        <taxon>Fungi incertae sedis</taxon>
        <taxon>Mucoromycota</taxon>
        <taxon>Glomeromycotina</taxon>
        <taxon>Glomeromycetes</taxon>
        <taxon>Diversisporales</taxon>
        <taxon>Gigasporaceae</taxon>
        <taxon>Racocetra</taxon>
    </lineage>
</organism>
<reference evidence="1" key="1">
    <citation type="submission" date="2021-06" db="EMBL/GenBank/DDBJ databases">
        <authorList>
            <person name="Kallberg Y."/>
            <person name="Tangrot J."/>
            <person name="Rosling A."/>
        </authorList>
    </citation>
    <scope>NUCLEOTIDE SEQUENCE</scope>
    <source>
        <strain evidence="1">MA461A</strain>
    </source>
</reference>